<evidence type="ECO:0000313" key="5">
    <source>
        <dbReference type="EMBL" id="MBK1662253.1"/>
    </source>
</evidence>
<comment type="caution">
    <text evidence="5">The sequence shown here is derived from an EMBL/GenBank/DDBJ whole genome shotgun (WGS) entry which is preliminary data.</text>
</comment>
<dbReference type="PROSITE" id="PS50977">
    <property type="entry name" value="HTH_TETR_2"/>
    <property type="match status" value="1"/>
</dbReference>
<name>A0ABS1D6Y5_9PROT</name>
<feature type="DNA-binding region" description="H-T-H motif" evidence="2">
    <location>
        <begin position="62"/>
        <end position="81"/>
    </location>
</feature>
<proteinExistence type="predicted"/>
<dbReference type="InterPro" id="IPR009057">
    <property type="entry name" value="Homeodomain-like_sf"/>
</dbReference>
<dbReference type="SUPFAM" id="SSF46689">
    <property type="entry name" value="Homeodomain-like"/>
    <property type="match status" value="1"/>
</dbReference>
<evidence type="ECO:0000256" key="1">
    <source>
        <dbReference type="ARBA" id="ARBA00023125"/>
    </source>
</evidence>
<accession>A0ABS1D6Y5</accession>
<gene>
    <name evidence="5" type="ORF">CKO45_29135</name>
</gene>
<dbReference type="Pfam" id="PF00440">
    <property type="entry name" value="TetR_N"/>
    <property type="match status" value="1"/>
</dbReference>
<feature type="compositionally biased region" description="Low complexity" evidence="3">
    <location>
        <begin position="1"/>
        <end position="21"/>
    </location>
</feature>
<evidence type="ECO:0000313" key="6">
    <source>
        <dbReference type="Proteomes" id="UP000697995"/>
    </source>
</evidence>
<reference evidence="5 6" key="1">
    <citation type="journal article" date="2020" name="Microorganisms">
        <title>Osmotic Adaptation and Compatible Solute Biosynthesis of Phototrophic Bacteria as Revealed from Genome Analyses.</title>
        <authorList>
            <person name="Imhoff J.F."/>
            <person name="Rahn T."/>
            <person name="Kunzel S."/>
            <person name="Keller A."/>
            <person name="Neulinger S.C."/>
        </authorList>
    </citation>
    <scope>NUCLEOTIDE SEQUENCE [LARGE SCALE GENOMIC DNA]</scope>
    <source>
        <strain evidence="5 6">DSM 15382</strain>
    </source>
</reference>
<evidence type="ECO:0000256" key="2">
    <source>
        <dbReference type="PROSITE-ProRule" id="PRU00335"/>
    </source>
</evidence>
<protein>
    <recommendedName>
        <fullName evidence="4">HTH tetR-type domain-containing protein</fullName>
    </recommendedName>
</protein>
<feature type="domain" description="HTH tetR-type" evidence="4">
    <location>
        <begin position="39"/>
        <end position="99"/>
    </location>
</feature>
<feature type="non-terminal residue" evidence="5">
    <location>
        <position position="241"/>
    </location>
</feature>
<feature type="region of interest" description="Disordered" evidence="3">
    <location>
        <begin position="1"/>
        <end position="25"/>
    </location>
</feature>
<dbReference type="InterPro" id="IPR001647">
    <property type="entry name" value="HTH_TetR"/>
</dbReference>
<dbReference type="Proteomes" id="UP000697995">
    <property type="component" value="Unassembled WGS sequence"/>
</dbReference>
<dbReference type="Gene3D" id="1.10.357.10">
    <property type="entry name" value="Tetracycline Repressor, domain 2"/>
    <property type="match status" value="1"/>
</dbReference>
<dbReference type="EMBL" id="NRSG01000495">
    <property type="protein sequence ID" value="MBK1662253.1"/>
    <property type="molecule type" value="Genomic_DNA"/>
</dbReference>
<keyword evidence="1 2" id="KW-0238">DNA-binding</keyword>
<evidence type="ECO:0000256" key="3">
    <source>
        <dbReference type="SAM" id="MobiDB-lite"/>
    </source>
</evidence>
<sequence length="241" mass="26221">MPEPLPATAAVPDDAARAKAPSPLPPLLPSEAELAGLKRWKRQHWIEFALLALARGGIEAVRIEDLARRSGRTPGSFYSHFPGRDALLDAMVGDWLTRQLARVEWVHDHLRRTGRFTLSGILQDAAERGPGRWTGRSGSELELAMRIWARSDPRAERALSEVDALRIAAARDMVLAEYPHARHATEIGLLLNWILAGRHIVFPGPAGLPAEGDAAVELLLELARADADPGRAAPGPPRTPA</sequence>
<evidence type="ECO:0000259" key="4">
    <source>
        <dbReference type="PROSITE" id="PS50977"/>
    </source>
</evidence>
<keyword evidence="6" id="KW-1185">Reference proteome</keyword>
<organism evidence="5 6">
    <name type="scientific">Paracraurococcus ruber</name>
    <dbReference type="NCBI Taxonomy" id="77675"/>
    <lineage>
        <taxon>Bacteria</taxon>
        <taxon>Pseudomonadati</taxon>
        <taxon>Pseudomonadota</taxon>
        <taxon>Alphaproteobacteria</taxon>
        <taxon>Acetobacterales</taxon>
        <taxon>Roseomonadaceae</taxon>
        <taxon>Paracraurococcus</taxon>
    </lineage>
</organism>